<dbReference type="InterPro" id="IPR009492">
    <property type="entry name" value="TniQ"/>
</dbReference>
<gene>
    <name evidence="3" type="ORF">SAMN04490195_5492</name>
</gene>
<dbReference type="Pfam" id="PF06527">
    <property type="entry name" value="TniQ"/>
    <property type="match status" value="1"/>
</dbReference>
<dbReference type="InterPro" id="IPR032750">
    <property type="entry name" value="TnsD_C"/>
</dbReference>
<accession>A0A1H1IK51</accession>
<evidence type="ECO:0000259" key="1">
    <source>
        <dbReference type="Pfam" id="PF06527"/>
    </source>
</evidence>
<dbReference type="Pfam" id="PF15978">
    <property type="entry name" value="TnsD"/>
    <property type="match status" value="1"/>
</dbReference>
<evidence type="ECO:0000313" key="3">
    <source>
        <dbReference type="EMBL" id="SDR37748.1"/>
    </source>
</evidence>
<evidence type="ECO:0000259" key="2">
    <source>
        <dbReference type="Pfam" id="PF15978"/>
    </source>
</evidence>
<dbReference type="OrthoDB" id="470139at2"/>
<dbReference type="AlphaFoldDB" id="A0A1H1IK51"/>
<protein>
    <submittedName>
        <fullName evidence="3">TniQ protein</fullName>
    </submittedName>
</protein>
<organism evidence="3 4">
    <name type="scientific">Pseudomonas moorei</name>
    <dbReference type="NCBI Taxonomy" id="395599"/>
    <lineage>
        <taxon>Bacteria</taxon>
        <taxon>Pseudomonadati</taxon>
        <taxon>Pseudomonadota</taxon>
        <taxon>Gammaproteobacteria</taxon>
        <taxon>Pseudomonadales</taxon>
        <taxon>Pseudomonadaceae</taxon>
        <taxon>Pseudomonas</taxon>
    </lineage>
</organism>
<reference evidence="4" key="1">
    <citation type="submission" date="2016-10" db="EMBL/GenBank/DDBJ databases">
        <authorList>
            <person name="Varghese N."/>
            <person name="Submissions S."/>
        </authorList>
    </citation>
    <scope>NUCLEOTIDE SEQUENCE [LARGE SCALE GENOMIC DNA]</scope>
    <source>
        <strain evidence="4">BS3775</strain>
    </source>
</reference>
<dbReference type="Proteomes" id="UP000199570">
    <property type="component" value="Unassembled WGS sequence"/>
</dbReference>
<evidence type="ECO:0000313" key="4">
    <source>
        <dbReference type="Proteomes" id="UP000199570"/>
    </source>
</evidence>
<dbReference type="EMBL" id="FNKJ01000003">
    <property type="protein sequence ID" value="SDR37748.1"/>
    <property type="molecule type" value="Genomic_DNA"/>
</dbReference>
<feature type="domain" description="TniQ" evidence="1">
    <location>
        <begin position="9"/>
        <end position="161"/>
    </location>
</feature>
<feature type="domain" description="Transposon Tn7 transposition protein TnsD C-terminal" evidence="2">
    <location>
        <begin position="343"/>
        <end position="519"/>
    </location>
</feature>
<keyword evidence="4" id="KW-1185">Reference proteome</keyword>
<sequence length="530" mass="60729">MAQPDAILRWYNDETFFSLCSRQHQFLGHLDTSSTLKWLFGSPRCSTTHDLPSNLCSLDSRMTACWGDATSIILEHTILPLLIPFQSRDRIDNAVLAMQSPSIGSIKYSLGLVTGRFGAEHPLKACTSCMREDRLTCGAAYWHLSHQYPGVVLCPVHELLLKECIVNRQWSGRFKWILPSEELFESDSPPYPSDAAKNALKKMSEAILDLVHDGKSRCFDPDSVSNVYKDALDLLGASFEIRERTANSFAEYASLIQPYPPYTSLPTTPSKASAFISQMTRKVRGRCHPLKHLVLITWLFDRLNMFIDQYDARSKAGLLTKFSNAAFAKNNLQPTTSEMNTLVARRPKKLKPQLRVAILENLIKGEAKDKICSKFRVSISTVNRLLSSDRLVKTSRQEKQLRKNLRTYRAQWNSVIKENSQMSTKELRSRTPNLYAWLYRNDRDWLLARNSELPCGRLGNYSSIDWDKRDIELQNLILSTMHRAYGEYDQLRISKTALFSLVPSLSRLLEKRTHYPKTRLLIRELLQRTG</sequence>
<proteinExistence type="predicted"/>
<name>A0A1H1IK51_9PSED</name>